<dbReference type="Proteomes" id="UP000037146">
    <property type="component" value="Unassembled WGS sequence"/>
</dbReference>
<organism evidence="1 2">
    <name type="scientific">Peribacillus loiseleuriae</name>
    <dbReference type="NCBI Taxonomy" id="1679170"/>
    <lineage>
        <taxon>Bacteria</taxon>
        <taxon>Bacillati</taxon>
        <taxon>Bacillota</taxon>
        <taxon>Bacilli</taxon>
        <taxon>Bacillales</taxon>
        <taxon>Bacillaceae</taxon>
        <taxon>Peribacillus</taxon>
    </lineage>
</organism>
<accession>A0A0K9GY00</accession>
<comment type="caution">
    <text evidence="1">The sequence shown here is derived from an EMBL/GenBank/DDBJ whole genome shotgun (WGS) entry which is preliminary data.</text>
</comment>
<reference evidence="2" key="1">
    <citation type="submission" date="2015-07" db="EMBL/GenBank/DDBJ databases">
        <title>Genome sequencing project for genomic taxonomy and phylogenomics of Bacillus-like bacteria.</title>
        <authorList>
            <person name="Liu B."/>
            <person name="Wang J."/>
            <person name="Zhu Y."/>
            <person name="Liu G."/>
            <person name="Chen Q."/>
            <person name="Chen Z."/>
            <person name="Lan J."/>
            <person name="Che J."/>
            <person name="Ge C."/>
            <person name="Shi H."/>
            <person name="Pan Z."/>
            <person name="Liu X."/>
        </authorList>
    </citation>
    <scope>NUCLEOTIDE SEQUENCE [LARGE SCALE GENOMIC DNA]</scope>
    <source>
        <strain evidence="2">FJAT-27997</strain>
    </source>
</reference>
<evidence type="ECO:0000313" key="2">
    <source>
        <dbReference type="Proteomes" id="UP000037146"/>
    </source>
</evidence>
<dbReference type="EMBL" id="LFZW01000001">
    <property type="protein sequence ID" value="KMY51132.1"/>
    <property type="molecule type" value="Genomic_DNA"/>
</dbReference>
<evidence type="ECO:0000313" key="1">
    <source>
        <dbReference type="EMBL" id="KMY51132.1"/>
    </source>
</evidence>
<gene>
    <name evidence="1" type="ORF">AC625_17645</name>
</gene>
<keyword evidence="2" id="KW-1185">Reference proteome</keyword>
<name>A0A0K9GY00_9BACI</name>
<protein>
    <submittedName>
        <fullName evidence="1">Uncharacterized protein</fullName>
    </submittedName>
</protein>
<proteinExistence type="predicted"/>
<dbReference type="AlphaFoldDB" id="A0A0K9GY00"/>
<sequence length="62" mass="6790">MKENATLAGRHTETPPAFWCMVPLPFPGIDSGAAFRSCALEPLFFAIGWETVIKTNPIITLL</sequence>